<comment type="similarity">
    <text evidence="6">Belongs to the TVP38/TMEM64 family.</text>
</comment>
<sequence length="217" mass="24488">MKKQSLFIRGTLFPAILTGLFFALYKSGISVSDLSPQLILELAHNNLTIVILIMMLLMLLQNLFTFIPLILVITINIALFGFWRGYFFSTFSSVIGSTSIFISIRYFFANLFTSEKLKKYEQKINQNSFLFVLSGRILPFLPTNLINIVSGLSKMKISYFISATTIGNMIYGLVLASISFGIVSVSQQYRQLFYVIIAIAAIIVAVRFIKKQRTSSI</sequence>
<accession>A0ABX3ZF86</accession>
<keyword evidence="3 6" id="KW-0812">Transmembrane</keyword>
<evidence type="ECO:0000313" key="9">
    <source>
        <dbReference type="Proteomes" id="UP000196594"/>
    </source>
</evidence>
<evidence type="ECO:0000256" key="6">
    <source>
        <dbReference type="RuleBase" id="RU366058"/>
    </source>
</evidence>
<feature type="transmembrane region" description="Helical" evidence="6">
    <location>
        <begin position="12"/>
        <end position="29"/>
    </location>
</feature>
<comment type="caution">
    <text evidence="8">The sequence shown here is derived from an EMBL/GenBank/DDBJ whole genome shotgun (WGS) entry which is preliminary data.</text>
</comment>
<feature type="transmembrane region" description="Helical" evidence="6">
    <location>
        <begin position="159"/>
        <end position="185"/>
    </location>
</feature>
<feature type="transmembrane region" description="Helical" evidence="6">
    <location>
        <begin position="191"/>
        <end position="209"/>
    </location>
</feature>
<feature type="transmembrane region" description="Helical" evidence="6">
    <location>
        <begin position="86"/>
        <end position="108"/>
    </location>
</feature>
<keyword evidence="9" id="KW-1185">Reference proteome</keyword>
<evidence type="ECO:0000259" key="7">
    <source>
        <dbReference type="Pfam" id="PF09335"/>
    </source>
</evidence>
<evidence type="ECO:0000256" key="2">
    <source>
        <dbReference type="ARBA" id="ARBA00022475"/>
    </source>
</evidence>
<dbReference type="RefSeq" id="WP_087617896.1">
    <property type="nucleotide sequence ID" value="NZ_JAFBEY010000007.1"/>
</dbReference>
<keyword evidence="4 6" id="KW-1133">Transmembrane helix</keyword>
<evidence type="ECO:0000313" key="8">
    <source>
        <dbReference type="EMBL" id="OUZ38389.1"/>
    </source>
</evidence>
<evidence type="ECO:0000256" key="4">
    <source>
        <dbReference type="ARBA" id="ARBA00022989"/>
    </source>
</evidence>
<keyword evidence="5 6" id="KW-0472">Membrane</keyword>
<evidence type="ECO:0000256" key="3">
    <source>
        <dbReference type="ARBA" id="ARBA00022692"/>
    </source>
</evidence>
<dbReference type="Proteomes" id="UP000196594">
    <property type="component" value="Unassembled WGS sequence"/>
</dbReference>
<dbReference type="PANTHER" id="PTHR12677:SF55">
    <property type="entry name" value="UNDECAPRENYL PHOSPHATE TRANSPORTER SAOUHSC_00901-RELATED"/>
    <property type="match status" value="1"/>
</dbReference>
<feature type="transmembrane region" description="Helical" evidence="6">
    <location>
        <begin position="49"/>
        <end position="79"/>
    </location>
</feature>
<dbReference type="PANTHER" id="PTHR12677">
    <property type="entry name" value="GOLGI APPARATUS MEMBRANE PROTEIN TVP38-RELATED"/>
    <property type="match status" value="1"/>
</dbReference>
<dbReference type="InterPro" id="IPR015414">
    <property type="entry name" value="TMEM64"/>
</dbReference>
<organism evidence="8 9">
    <name type="scientific">Solibacillus kalamii</name>
    <dbReference type="NCBI Taxonomy" id="1748298"/>
    <lineage>
        <taxon>Bacteria</taxon>
        <taxon>Bacillati</taxon>
        <taxon>Bacillota</taxon>
        <taxon>Bacilli</taxon>
        <taxon>Bacillales</taxon>
        <taxon>Caryophanaceae</taxon>
        <taxon>Solibacillus</taxon>
    </lineage>
</organism>
<evidence type="ECO:0000256" key="1">
    <source>
        <dbReference type="ARBA" id="ARBA00004651"/>
    </source>
</evidence>
<dbReference type="InterPro" id="IPR032816">
    <property type="entry name" value="VTT_dom"/>
</dbReference>
<feature type="domain" description="VTT" evidence="7">
    <location>
        <begin position="71"/>
        <end position="178"/>
    </location>
</feature>
<reference evidence="8 9" key="1">
    <citation type="journal article" date="2017" name="Int. J. Syst. Evol. Microbiol.">
        <title>Solibacillus kalamii sp. nov., isolated from a high-efficiency particulate arrestance filter system used in the International Space Station.</title>
        <authorList>
            <person name="Checinska Sielaff A."/>
            <person name="Kumar R.M."/>
            <person name="Pal D."/>
            <person name="Mayilraj S."/>
            <person name="Venkateswaran K."/>
        </authorList>
    </citation>
    <scope>NUCLEOTIDE SEQUENCE [LARGE SCALE GENOMIC DNA]</scope>
    <source>
        <strain evidence="8 9">ISSFR-015</strain>
    </source>
</reference>
<proteinExistence type="inferred from homology"/>
<dbReference type="Pfam" id="PF09335">
    <property type="entry name" value="VTT_dom"/>
    <property type="match status" value="1"/>
</dbReference>
<protein>
    <recommendedName>
        <fullName evidence="6">TVP38/TMEM64 family membrane protein</fullName>
    </recommendedName>
</protein>
<comment type="subcellular location">
    <subcellularLocation>
        <location evidence="1 6">Cell membrane</location>
        <topology evidence="1 6">Multi-pass membrane protein</topology>
    </subcellularLocation>
</comment>
<name>A0ABX3ZF86_9BACL</name>
<feature type="transmembrane region" description="Helical" evidence="6">
    <location>
        <begin position="128"/>
        <end position="147"/>
    </location>
</feature>
<gene>
    <name evidence="8" type="ORF">CBM15_13360</name>
</gene>
<dbReference type="EMBL" id="NHNT01000009">
    <property type="protein sequence ID" value="OUZ38389.1"/>
    <property type="molecule type" value="Genomic_DNA"/>
</dbReference>
<keyword evidence="2 6" id="KW-1003">Cell membrane</keyword>
<evidence type="ECO:0000256" key="5">
    <source>
        <dbReference type="ARBA" id="ARBA00023136"/>
    </source>
</evidence>